<comment type="caution">
    <text evidence="8">The sequence shown here is derived from an EMBL/GenBank/DDBJ whole genome shotgun (WGS) entry which is preliminary data.</text>
</comment>
<dbReference type="CDD" id="cd06447">
    <property type="entry name" value="D-Ser-dehyd"/>
    <property type="match status" value="1"/>
</dbReference>
<keyword evidence="9" id="KW-1185">Reference proteome</keyword>
<dbReference type="InterPro" id="IPR036052">
    <property type="entry name" value="TrpB-like_PALP_sf"/>
</dbReference>
<evidence type="ECO:0000313" key="9">
    <source>
        <dbReference type="Proteomes" id="UP000295500"/>
    </source>
</evidence>
<dbReference type="GO" id="GO:0008721">
    <property type="term" value="F:D-serine ammonia-lyase activity"/>
    <property type="evidence" value="ECO:0007669"/>
    <property type="project" value="UniProtKB-EC"/>
</dbReference>
<sequence length="434" mass="47654">MDIDKLVVEHPIIKNMMEDKEVFWLNDRAGEKAAMPFGMKDIDDAELRLLRFAPYIKTAFPETEARGGIIESPLTEISKMKTVLEEDCGHEIPGRLFLKCDSHLAISGSVKARGGIYEVLKFAEKVAMDHGMLKETDDYSILADDKFRELFSQYSVAVGSTGNLGLSIGIMSARLGFKVTVHMSADARQWKKDMLRSKGVTVVEYPDDYQKAVAEGRKEAENDPTCHFVDDEGSADLFLGYAVAAKRLVEQFKRLQIKVDKNHPAFVYIPCGVGGAPGGVTFGLKQMFGNNVHCFFAEPTHAPCMTLGLLTGLNDGISVGDIGIDGKTAADGLAVGRPSRLVGSIMETLLDGCYTIKDEKLYPFLAQLADNEDIFIEPSACASFEGPAMVSSAEAYLIKNNLKDKMENATHILWATGGNMVPKEEMQAYYNMGK</sequence>
<dbReference type="EMBL" id="SNXO01000011">
    <property type="protein sequence ID" value="TDP57650.1"/>
    <property type="molecule type" value="Genomic_DNA"/>
</dbReference>
<dbReference type="GO" id="GO:0009097">
    <property type="term" value="P:isoleucine biosynthetic process"/>
    <property type="evidence" value="ECO:0007669"/>
    <property type="project" value="TreeGrafter"/>
</dbReference>
<dbReference type="OrthoDB" id="9780546at2"/>
<dbReference type="PANTHER" id="PTHR48078:SF9">
    <property type="entry name" value="D-SERINE DEHYDRATASE"/>
    <property type="match status" value="1"/>
</dbReference>
<proteinExistence type="inferred from homology"/>
<dbReference type="NCBIfam" id="TIGR02035">
    <property type="entry name" value="D_Ser_am_lyase"/>
    <property type="match status" value="1"/>
</dbReference>
<dbReference type="EC" id="4.3.1.18" evidence="6"/>
<reference evidence="8 9" key="1">
    <citation type="submission" date="2019-03" db="EMBL/GenBank/DDBJ databases">
        <title>Genomic Encyclopedia of Type Strains, Phase IV (KMG-IV): sequencing the most valuable type-strain genomes for metagenomic binning, comparative biology and taxonomic classification.</title>
        <authorList>
            <person name="Goeker M."/>
        </authorList>
    </citation>
    <scope>NUCLEOTIDE SEQUENCE [LARGE SCALE GENOMIC DNA]</scope>
    <source>
        <strain evidence="8 9">DSM 28287</strain>
    </source>
</reference>
<keyword evidence="2 6" id="KW-0663">Pyridoxal phosphate</keyword>
<dbReference type="HAMAP" id="MF_01030">
    <property type="entry name" value="D_Ser_dehydrat"/>
    <property type="match status" value="1"/>
</dbReference>
<evidence type="ECO:0000256" key="3">
    <source>
        <dbReference type="ARBA" id="ARBA00023239"/>
    </source>
</evidence>
<dbReference type="Gene3D" id="3.40.50.1100">
    <property type="match status" value="2"/>
</dbReference>
<protein>
    <recommendedName>
        <fullName evidence="6">Probable D-serine dehydratase</fullName>
        <ecNumber evidence="6">4.3.1.18</ecNumber>
    </recommendedName>
    <alternativeName>
        <fullName evidence="6">D-serine deaminase</fullName>
        <shortName evidence="6">DSD</shortName>
    </alternativeName>
</protein>
<dbReference type="InterPro" id="IPR001926">
    <property type="entry name" value="TrpB-like_PALP"/>
</dbReference>
<organism evidence="8 9">
    <name type="scientific">Aminicella lysinilytica</name>
    <dbReference type="NCBI Taxonomy" id="433323"/>
    <lineage>
        <taxon>Bacteria</taxon>
        <taxon>Bacillati</taxon>
        <taxon>Bacillota</taxon>
        <taxon>Clostridia</taxon>
        <taxon>Peptostreptococcales</taxon>
        <taxon>Anaerovoracaceae</taxon>
        <taxon>Aminicella</taxon>
    </lineage>
</organism>
<name>A0A4R6Q6L1_9FIRM</name>
<keyword evidence="3 6" id="KW-0456">Lyase</keyword>
<evidence type="ECO:0000256" key="2">
    <source>
        <dbReference type="ARBA" id="ARBA00022898"/>
    </source>
</evidence>
<dbReference type="Pfam" id="PF00291">
    <property type="entry name" value="PALP"/>
    <property type="match status" value="1"/>
</dbReference>
<gene>
    <name evidence="6" type="primary">dsdA</name>
    <name evidence="8" type="ORF">EV211_11118</name>
</gene>
<dbReference type="GO" id="GO:0030170">
    <property type="term" value="F:pyridoxal phosphate binding"/>
    <property type="evidence" value="ECO:0007669"/>
    <property type="project" value="InterPro"/>
</dbReference>
<evidence type="ECO:0000256" key="1">
    <source>
        <dbReference type="ARBA" id="ARBA00001933"/>
    </source>
</evidence>
<accession>A0A4R6Q6L1</accession>
<evidence type="ECO:0000256" key="6">
    <source>
        <dbReference type="HAMAP-Rule" id="MF_01030"/>
    </source>
</evidence>
<comment type="cofactor">
    <cofactor evidence="1 6">
        <name>pyridoxal 5'-phosphate</name>
        <dbReference type="ChEBI" id="CHEBI:597326"/>
    </cofactor>
</comment>
<dbReference type="NCBIfam" id="NF002823">
    <property type="entry name" value="PRK02991.1"/>
    <property type="match status" value="1"/>
</dbReference>
<dbReference type="GO" id="GO:0036088">
    <property type="term" value="P:D-serine catabolic process"/>
    <property type="evidence" value="ECO:0007669"/>
    <property type="project" value="TreeGrafter"/>
</dbReference>
<evidence type="ECO:0000259" key="7">
    <source>
        <dbReference type="Pfam" id="PF00291"/>
    </source>
</evidence>
<feature type="domain" description="Tryptophan synthase beta chain-like PALP" evidence="7">
    <location>
        <begin position="89"/>
        <end position="387"/>
    </location>
</feature>
<dbReference type="SUPFAM" id="SSF53686">
    <property type="entry name" value="Tryptophan synthase beta subunit-like PLP-dependent enzymes"/>
    <property type="match status" value="1"/>
</dbReference>
<feature type="modified residue" description="N6-(pyridoxal phosphate)lysine" evidence="6">
    <location>
        <position position="111"/>
    </location>
</feature>
<comment type="catalytic activity">
    <reaction evidence="4 6">
        <text>D-serine = pyruvate + NH4(+)</text>
        <dbReference type="Rhea" id="RHEA:13977"/>
        <dbReference type="ChEBI" id="CHEBI:15361"/>
        <dbReference type="ChEBI" id="CHEBI:28938"/>
        <dbReference type="ChEBI" id="CHEBI:35247"/>
        <dbReference type="EC" id="4.3.1.18"/>
    </reaction>
</comment>
<dbReference type="AlphaFoldDB" id="A0A4R6Q6L1"/>
<dbReference type="InterPro" id="IPR050147">
    <property type="entry name" value="Ser/Thr_Dehydratase"/>
</dbReference>
<evidence type="ECO:0000313" key="8">
    <source>
        <dbReference type="EMBL" id="TDP57650.1"/>
    </source>
</evidence>
<comment type="similarity">
    <text evidence="5 6">Belongs to the serine/threonine dehydratase family. DsdA subfamily.</text>
</comment>
<dbReference type="GO" id="GO:0016836">
    <property type="term" value="F:hydro-lyase activity"/>
    <property type="evidence" value="ECO:0007669"/>
    <property type="project" value="UniProtKB-UniRule"/>
</dbReference>
<dbReference type="RefSeq" id="WP_133528168.1">
    <property type="nucleotide sequence ID" value="NZ_SNXO01000011.1"/>
</dbReference>
<dbReference type="InterPro" id="IPR011780">
    <property type="entry name" value="D_Ser_am_lyase"/>
</dbReference>
<dbReference type="PANTHER" id="PTHR48078">
    <property type="entry name" value="THREONINE DEHYDRATASE, MITOCHONDRIAL-RELATED"/>
    <property type="match status" value="1"/>
</dbReference>
<dbReference type="FunFam" id="3.40.50.1100:FF:000018">
    <property type="entry name" value="D-serine dehydratase"/>
    <property type="match status" value="1"/>
</dbReference>
<evidence type="ECO:0000256" key="5">
    <source>
        <dbReference type="ARBA" id="ARBA00061269"/>
    </source>
</evidence>
<dbReference type="Proteomes" id="UP000295500">
    <property type="component" value="Unassembled WGS sequence"/>
</dbReference>
<evidence type="ECO:0000256" key="4">
    <source>
        <dbReference type="ARBA" id="ARBA00050422"/>
    </source>
</evidence>